<dbReference type="InterPro" id="IPR013525">
    <property type="entry name" value="ABC2_TM"/>
</dbReference>
<feature type="transmembrane region" description="Helical" evidence="6">
    <location>
        <begin position="21"/>
        <end position="43"/>
    </location>
</feature>
<keyword evidence="3 6" id="KW-0812">Transmembrane</keyword>
<feature type="transmembrane region" description="Helical" evidence="6">
    <location>
        <begin position="292"/>
        <end position="311"/>
    </location>
</feature>
<dbReference type="PANTHER" id="PTHR30294">
    <property type="entry name" value="MEMBRANE COMPONENT OF ABC TRANSPORTER YHHJ-RELATED"/>
    <property type="match status" value="1"/>
</dbReference>
<feature type="transmembrane region" description="Helical" evidence="6">
    <location>
        <begin position="345"/>
        <end position="366"/>
    </location>
</feature>
<keyword evidence="5 6" id="KW-0472">Membrane</keyword>
<evidence type="ECO:0000256" key="3">
    <source>
        <dbReference type="ARBA" id="ARBA00022692"/>
    </source>
</evidence>
<evidence type="ECO:0000313" key="9">
    <source>
        <dbReference type="Proteomes" id="UP001154322"/>
    </source>
</evidence>
<comment type="caution">
    <text evidence="8">The sequence shown here is derived from an EMBL/GenBank/DDBJ whole genome shotgun (WGS) entry which is preliminary data.</text>
</comment>
<proteinExistence type="predicted"/>
<evidence type="ECO:0000256" key="4">
    <source>
        <dbReference type="ARBA" id="ARBA00022989"/>
    </source>
</evidence>
<evidence type="ECO:0000256" key="2">
    <source>
        <dbReference type="ARBA" id="ARBA00022475"/>
    </source>
</evidence>
<evidence type="ECO:0000256" key="5">
    <source>
        <dbReference type="ARBA" id="ARBA00023136"/>
    </source>
</evidence>
<evidence type="ECO:0000256" key="1">
    <source>
        <dbReference type="ARBA" id="ARBA00004651"/>
    </source>
</evidence>
<evidence type="ECO:0000259" key="7">
    <source>
        <dbReference type="Pfam" id="PF12698"/>
    </source>
</evidence>
<dbReference type="RefSeq" id="WP_213427702.1">
    <property type="nucleotide sequence ID" value="NZ_AP031286.1"/>
</dbReference>
<dbReference type="EMBL" id="CALYLO010000009">
    <property type="protein sequence ID" value="CAH8248266.1"/>
    <property type="molecule type" value="Genomic_DNA"/>
</dbReference>
<keyword evidence="4 6" id="KW-1133">Transmembrane helix</keyword>
<evidence type="ECO:0000313" key="8">
    <source>
        <dbReference type="EMBL" id="CAH8248266.1"/>
    </source>
</evidence>
<feature type="transmembrane region" description="Helical" evidence="6">
    <location>
        <begin position="225"/>
        <end position="248"/>
    </location>
</feature>
<dbReference type="InterPro" id="IPR051449">
    <property type="entry name" value="ABC-2_transporter_component"/>
</dbReference>
<feature type="transmembrane region" description="Helical" evidence="6">
    <location>
        <begin position="260"/>
        <end position="285"/>
    </location>
</feature>
<feature type="transmembrane region" description="Helical" evidence="6">
    <location>
        <begin position="180"/>
        <end position="204"/>
    </location>
</feature>
<dbReference type="Proteomes" id="UP001154322">
    <property type="component" value="Unassembled WGS sequence"/>
</dbReference>
<accession>A0ABM9G930</accession>
<gene>
    <name evidence="8" type="ORF">WJ0W_005523</name>
</gene>
<dbReference type="PANTHER" id="PTHR30294:SF48">
    <property type="entry name" value="LINEARMYCIN RESISTANCE PERMEASE PROTEIN LNRM"/>
    <property type="match status" value="1"/>
</dbReference>
<name>A0ABM9G930_9BACL</name>
<keyword evidence="9" id="KW-1185">Reference proteome</keyword>
<sequence length="374" mass="40638">MNIWNIALKEIKSNIRNTRTFVFMLALPIVLMLILGAALTNAFTDGAEIDGLRLLVRNEWTDSQGTAAWSQFVQAIEQEGVEVVQATAGMNGQEEVRTNRFTAYAELDGGGIQFYGSSKNTIESNMIQGMLTALAERYSLMAAAFHTDPAAARAIVDGAGESGDFIRDTALNPDKRPDSFGYYAIAMTTMIALYSVFSAGYLFRGERIRHTSIRLAAAPIGKGEIFIGKVIGSTFINLLCVLLVVLFSKFAFHADWGMHYGMIFLVLLTEVLLAVSLGLAVSFLFQGEGSQGIVMMFTQVASFLGGAYFPIGETEGFMTWLTNLSPLRWANTALTEIIYAGNAAAGWPAIGLNTGIAALLLFIAVISMRRREAL</sequence>
<organism evidence="8 9">
    <name type="scientific">Paenibacillus melissococcoides</name>
    <dbReference type="NCBI Taxonomy" id="2912268"/>
    <lineage>
        <taxon>Bacteria</taxon>
        <taxon>Bacillati</taxon>
        <taxon>Bacillota</taxon>
        <taxon>Bacilli</taxon>
        <taxon>Bacillales</taxon>
        <taxon>Paenibacillaceae</taxon>
        <taxon>Paenibacillus</taxon>
    </lineage>
</organism>
<evidence type="ECO:0000256" key="6">
    <source>
        <dbReference type="SAM" id="Phobius"/>
    </source>
</evidence>
<feature type="domain" description="ABC-2 type transporter transmembrane" evidence="7">
    <location>
        <begin position="20"/>
        <end position="365"/>
    </location>
</feature>
<dbReference type="Pfam" id="PF12698">
    <property type="entry name" value="ABC2_membrane_3"/>
    <property type="match status" value="1"/>
</dbReference>
<comment type="subcellular location">
    <subcellularLocation>
        <location evidence="1">Cell membrane</location>
        <topology evidence="1">Multi-pass membrane protein</topology>
    </subcellularLocation>
</comment>
<keyword evidence="2" id="KW-1003">Cell membrane</keyword>
<protein>
    <submittedName>
        <fullName evidence="8">ABC transporter permease</fullName>
    </submittedName>
</protein>
<reference evidence="8" key="1">
    <citation type="submission" date="2022-06" db="EMBL/GenBank/DDBJ databases">
        <authorList>
            <person name="Dietemann V."/>
            <person name="Ory F."/>
            <person name="Dainat B."/>
            <person name="Oberhansli S."/>
        </authorList>
    </citation>
    <scope>NUCLEOTIDE SEQUENCE</scope>
    <source>
        <strain evidence="8">Ena-SAMPLE-TAB-26-04-2022-14:26:32:270-5432</strain>
    </source>
</reference>